<evidence type="ECO:0000256" key="3">
    <source>
        <dbReference type="ARBA" id="ARBA00022553"/>
    </source>
</evidence>
<dbReference type="Pfam" id="PF00512">
    <property type="entry name" value="HisKA"/>
    <property type="match status" value="1"/>
</dbReference>
<dbReference type="RefSeq" id="WP_101714258.1">
    <property type="nucleotide sequence ID" value="NZ_CP026100.1"/>
</dbReference>
<evidence type="ECO:0000259" key="7">
    <source>
        <dbReference type="PROSITE" id="PS50112"/>
    </source>
</evidence>
<dbReference type="InterPro" id="IPR000014">
    <property type="entry name" value="PAS"/>
</dbReference>
<dbReference type="GO" id="GO:0000155">
    <property type="term" value="F:phosphorelay sensor kinase activity"/>
    <property type="evidence" value="ECO:0007669"/>
    <property type="project" value="InterPro"/>
</dbReference>
<dbReference type="KEGG" id="cfh:C1707_22265"/>
<gene>
    <name evidence="8" type="ORF">C1707_22265</name>
    <name evidence="9" type="ORF">CFHF_17430</name>
</gene>
<dbReference type="InterPro" id="IPR001789">
    <property type="entry name" value="Sig_transdc_resp-reg_receiver"/>
</dbReference>
<dbReference type="AlphaFoldDB" id="A0A2N5CQM4"/>
<dbReference type="NCBIfam" id="TIGR00229">
    <property type="entry name" value="sensory_box"/>
    <property type="match status" value="1"/>
</dbReference>
<dbReference type="InterPro" id="IPR003594">
    <property type="entry name" value="HATPase_dom"/>
</dbReference>
<dbReference type="PROSITE" id="PS50112">
    <property type="entry name" value="PAS"/>
    <property type="match status" value="1"/>
</dbReference>
<dbReference type="SMART" id="SM00388">
    <property type="entry name" value="HisKA"/>
    <property type="match status" value="1"/>
</dbReference>
<dbReference type="CDD" id="cd00082">
    <property type="entry name" value="HisKA"/>
    <property type="match status" value="1"/>
</dbReference>
<dbReference type="EMBL" id="PJRQ01000038">
    <property type="protein sequence ID" value="PLR10295.1"/>
    <property type="molecule type" value="Genomic_DNA"/>
</dbReference>
<feature type="domain" description="Histidine kinase" evidence="5">
    <location>
        <begin position="456"/>
        <end position="677"/>
    </location>
</feature>
<feature type="domain" description="PAS" evidence="7">
    <location>
        <begin position="317"/>
        <end position="387"/>
    </location>
</feature>
<reference evidence="9 10" key="1">
    <citation type="submission" date="2017-12" db="EMBL/GenBank/DDBJ databases">
        <title>The genome sequence of Caulobacter flavus CGMCC1 15093.</title>
        <authorList>
            <person name="Gao J."/>
            <person name="Mao X."/>
            <person name="Sun J."/>
        </authorList>
    </citation>
    <scope>NUCLEOTIDE SEQUENCE [LARGE SCALE GENOMIC DNA]</scope>
    <source>
        <strain evidence="9 10">CGMCC1 15093</strain>
    </source>
</reference>
<proteinExistence type="predicted"/>
<dbReference type="EMBL" id="CP026100">
    <property type="protein sequence ID" value="AYV48763.1"/>
    <property type="molecule type" value="Genomic_DNA"/>
</dbReference>
<evidence type="ECO:0000313" key="11">
    <source>
        <dbReference type="Proteomes" id="UP000281192"/>
    </source>
</evidence>
<dbReference type="SUPFAM" id="SSF52172">
    <property type="entry name" value="CheY-like"/>
    <property type="match status" value="1"/>
</dbReference>
<evidence type="ECO:0000259" key="6">
    <source>
        <dbReference type="PROSITE" id="PS50110"/>
    </source>
</evidence>
<dbReference type="SMART" id="SM00387">
    <property type="entry name" value="HATPase_c"/>
    <property type="match status" value="1"/>
</dbReference>
<evidence type="ECO:0000313" key="8">
    <source>
        <dbReference type="EMBL" id="AYV48763.1"/>
    </source>
</evidence>
<dbReference type="SUPFAM" id="SSF47384">
    <property type="entry name" value="Homodimeric domain of signal transducing histidine kinase"/>
    <property type="match status" value="1"/>
</dbReference>
<dbReference type="PANTHER" id="PTHR43065:SF49">
    <property type="entry name" value="HISTIDINE KINASE"/>
    <property type="match status" value="1"/>
</dbReference>
<dbReference type="PRINTS" id="PR00344">
    <property type="entry name" value="BCTRLSENSOR"/>
</dbReference>
<dbReference type="SUPFAM" id="SSF55785">
    <property type="entry name" value="PYP-like sensor domain (PAS domain)"/>
    <property type="match status" value="1"/>
</dbReference>
<dbReference type="InterPro" id="IPR035965">
    <property type="entry name" value="PAS-like_dom_sf"/>
</dbReference>
<keyword evidence="9" id="KW-0418">Kinase</keyword>
<name>A0A2N5CQM4_9CAUL</name>
<feature type="domain" description="Response regulatory" evidence="6">
    <location>
        <begin position="697"/>
        <end position="809"/>
    </location>
</feature>
<dbReference type="InterPro" id="IPR003661">
    <property type="entry name" value="HisK_dim/P_dom"/>
</dbReference>
<dbReference type="OrthoDB" id="7284568at2"/>
<feature type="modified residue" description="4-aspartylphosphate" evidence="4">
    <location>
        <position position="747"/>
    </location>
</feature>
<evidence type="ECO:0000256" key="1">
    <source>
        <dbReference type="ARBA" id="ARBA00000085"/>
    </source>
</evidence>
<keyword evidence="9" id="KW-0808">Transferase</keyword>
<dbReference type="Proteomes" id="UP000234483">
    <property type="component" value="Unassembled WGS sequence"/>
</dbReference>
<evidence type="ECO:0000259" key="5">
    <source>
        <dbReference type="PROSITE" id="PS50109"/>
    </source>
</evidence>
<evidence type="ECO:0000313" key="9">
    <source>
        <dbReference type="EMBL" id="PLR10295.1"/>
    </source>
</evidence>
<dbReference type="EC" id="2.7.13.3" evidence="2"/>
<dbReference type="InterPro" id="IPR004358">
    <property type="entry name" value="Sig_transdc_His_kin-like_C"/>
</dbReference>
<dbReference type="SUPFAM" id="SSF55874">
    <property type="entry name" value="ATPase domain of HSP90 chaperone/DNA topoisomerase II/histidine kinase"/>
    <property type="match status" value="1"/>
</dbReference>
<comment type="catalytic activity">
    <reaction evidence="1">
        <text>ATP + protein L-histidine = ADP + protein N-phospho-L-histidine.</text>
        <dbReference type="EC" id="2.7.13.3"/>
    </reaction>
</comment>
<dbReference type="InterPro" id="IPR036890">
    <property type="entry name" value="HATPase_C_sf"/>
</dbReference>
<dbReference type="Gene3D" id="3.30.450.20">
    <property type="entry name" value="PAS domain"/>
    <property type="match status" value="2"/>
</dbReference>
<protein>
    <recommendedName>
        <fullName evidence="2">histidine kinase</fullName>
        <ecNumber evidence="2">2.7.13.3</ecNumber>
    </recommendedName>
</protein>
<dbReference type="PANTHER" id="PTHR43065">
    <property type="entry name" value="SENSOR HISTIDINE KINASE"/>
    <property type="match status" value="1"/>
</dbReference>
<dbReference type="Gene3D" id="1.10.287.130">
    <property type="match status" value="1"/>
</dbReference>
<evidence type="ECO:0000256" key="2">
    <source>
        <dbReference type="ARBA" id="ARBA00012438"/>
    </source>
</evidence>
<dbReference type="PROSITE" id="PS50110">
    <property type="entry name" value="RESPONSE_REGULATORY"/>
    <property type="match status" value="1"/>
</dbReference>
<evidence type="ECO:0000256" key="4">
    <source>
        <dbReference type="PROSITE-ProRule" id="PRU00169"/>
    </source>
</evidence>
<dbReference type="PROSITE" id="PS50109">
    <property type="entry name" value="HIS_KIN"/>
    <property type="match status" value="1"/>
</dbReference>
<keyword evidence="11" id="KW-1185">Reference proteome</keyword>
<dbReference type="InterPro" id="IPR013655">
    <property type="entry name" value="PAS_fold_3"/>
</dbReference>
<dbReference type="InterPro" id="IPR011006">
    <property type="entry name" value="CheY-like_superfamily"/>
</dbReference>
<dbReference type="Gene3D" id="3.40.50.2300">
    <property type="match status" value="1"/>
</dbReference>
<keyword evidence="3 4" id="KW-0597">Phosphoprotein</keyword>
<evidence type="ECO:0000313" key="10">
    <source>
        <dbReference type="Proteomes" id="UP000234483"/>
    </source>
</evidence>
<dbReference type="InterPro" id="IPR005467">
    <property type="entry name" value="His_kinase_dom"/>
</dbReference>
<dbReference type="Pfam" id="PF08447">
    <property type="entry name" value="PAS_3"/>
    <property type="match status" value="1"/>
</dbReference>
<dbReference type="Pfam" id="PF00072">
    <property type="entry name" value="Response_reg"/>
    <property type="match status" value="1"/>
</dbReference>
<dbReference type="Pfam" id="PF02518">
    <property type="entry name" value="HATPase_c"/>
    <property type="match status" value="1"/>
</dbReference>
<dbReference type="InterPro" id="IPR036097">
    <property type="entry name" value="HisK_dim/P_sf"/>
</dbReference>
<dbReference type="SMART" id="SM00091">
    <property type="entry name" value="PAS"/>
    <property type="match status" value="1"/>
</dbReference>
<dbReference type="CDD" id="cd00130">
    <property type="entry name" value="PAS"/>
    <property type="match status" value="1"/>
</dbReference>
<organism evidence="9 10">
    <name type="scientific">Caulobacter flavus</name>
    <dbReference type="NCBI Taxonomy" id="1679497"/>
    <lineage>
        <taxon>Bacteria</taxon>
        <taxon>Pseudomonadati</taxon>
        <taxon>Pseudomonadota</taxon>
        <taxon>Alphaproteobacteria</taxon>
        <taxon>Caulobacterales</taxon>
        <taxon>Caulobacteraceae</taxon>
        <taxon>Caulobacter</taxon>
    </lineage>
</organism>
<reference evidence="8 11" key="2">
    <citation type="submission" date="2018-01" db="EMBL/GenBank/DDBJ databases">
        <title>Complete genome sequence of Caulobacter flavus RHGG3.</title>
        <authorList>
            <person name="Yang E."/>
        </authorList>
    </citation>
    <scope>NUCLEOTIDE SEQUENCE [LARGE SCALE GENOMIC DNA]</scope>
    <source>
        <strain evidence="8 11">RHGG3</strain>
    </source>
</reference>
<accession>A0A2N5CQM4</accession>
<sequence>MSIDRDAVLTRIFPGDSEMARRMREADWSATPLGAPETWPSGLAAPLAMMLTSRFEMWLGWGRDLHFFYNDAYIPTLGIKHPHALGTPFREVWREVYADVEAQVHSVMVEGLPTWNKALLLLLERSGYPEETYHTFSYSPLRDGDAIRGLMCIVTEETERVISERRLDTVRRLGECLIGAVSQEAVLQGICDALATNTEDFPFALAYVRDPLGGLVGCAATDEARDLLRRPWPLEEGADGGLDYPLDDGAAYPTGAWAIPPSRALILPIPGPHGPAATLVLGLNPHRRGDDGLHDLANLVADRAAGAFAQAHSVEAERRRSDRIWTNARDLMVVVDGDGIFRSVSPAWTRILGHAVEEVVGMPMSAFVMPDELDATYVAHGSIMDGAQVTGFENRYRTKDGDWRWISWNTAFEDGLIYGYGRDVTDEKQQSRQLKQAEEALRHAQKMEAIGQLTGGVAHDFNNLLTVIRSSADLLRSRDLPPDRRRRYVDAISDTADRAARLTSQLLSFSRRQALKPERFNVAAKVAALGDMLRSVLGARMRLEVVVDCEDCVVEADANQFETALINLTVNARDAMDSEGRLALRIDASETIPAIRGHAASQGDFVTVSVIDEGAGIAEEALVKIFEPFFTTKEVGRGTGLGLSQVYGFAKQSGGDVAVDSQPGQGATFTLFLPRTREVIVPVRRVPPPSRARHEGRVLVVEDNAAIGEFATQLLRDLGYQTEWAANAAEALERLEAGGHFDVVFSDVVMPGLGGVELARFVEQRWPDLPVILTSGYSHVLATDARHGFPLLHKPYSVEELSHILRQVAGRAARPAPRIGTTG</sequence>
<dbReference type="Proteomes" id="UP000281192">
    <property type="component" value="Chromosome"/>
</dbReference>
<dbReference type="SMART" id="SM00448">
    <property type="entry name" value="REC"/>
    <property type="match status" value="1"/>
</dbReference>
<dbReference type="Gene3D" id="3.30.565.10">
    <property type="entry name" value="Histidine kinase-like ATPase, C-terminal domain"/>
    <property type="match status" value="1"/>
</dbReference>